<reference evidence="1" key="1">
    <citation type="submission" date="2021-06" db="EMBL/GenBank/DDBJ databases">
        <authorList>
            <person name="Kallberg Y."/>
            <person name="Tangrot J."/>
            <person name="Rosling A."/>
        </authorList>
    </citation>
    <scope>NUCLEOTIDE SEQUENCE</scope>
    <source>
        <strain evidence="1">IL203A</strain>
    </source>
</reference>
<name>A0ACA9NFJ3_9GLOM</name>
<keyword evidence="2" id="KW-1185">Reference proteome</keyword>
<protein>
    <submittedName>
        <fullName evidence="1">11670_t:CDS:1</fullName>
    </submittedName>
</protein>
<evidence type="ECO:0000313" key="1">
    <source>
        <dbReference type="EMBL" id="CAG8648531.1"/>
    </source>
</evidence>
<evidence type="ECO:0000313" key="2">
    <source>
        <dbReference type="Proteomes" id="UP000789702"/>
    </source>
</evidence>
<gene>
    <name evidence="1" type="ORF">DHETER_LOCUS9176</name>
</gene>
<dbReference type="Proteomes" id="UP000789702">
    <property type="component" value="Unassembled WGS sequence"/>
</dbReference>
<dbReference type="EMBL" id="CAJVPU010015721">
    <property type="protein sequence ID" value="CAG8648531.1"/>
    <property type="molecule type" value="Genomic_DNA"/>
</dbReference>
<comment type="caution">
    <text evidence="1">The sequence shown here is derived from an EMBL/GenBank/DDBJ whole genome shotgun (WGS) entry which is preliminary data.</text>
</comment>
<proteinExistence type="predicted"/>
<accession>A0ACA9NFJ3</accession>
<sequence>FISLNLTSGYWQVEVKEEDKEKTAFITKYGLYKFNIMLFELCNASSTFQRLIDVVLRPVL</sequence>
<organism evidence="1 2">
    <name type="scientific">Dentiscutata heterogama</name>
    <dbReference type="NCBI Taxonomy" id="1316150"/>
    <lineage>
        <taxon>Eukaryota</taxon>
        <taxon>Fungi</taxon>
        <taxon>Fungi incertae sedis</taxon>
        <taxon>Mucoromycota</taxon>
        <taxon>Glomeromycotina</taxon>
        <taxon>Glomeromycetes</taxon>
        <taxon>Diversisporales</taxon>
        <taxon>Gigasporaceae</taxon>
        <taxon>Dentiscutata</taxon>
    </lineage>
</organism>
<feature type="non-terminal residue" evidence="1">
    <location>
        <position position="1"/>
    </location>
</feature>